<gene>
    <name evidence="2" type="ORF">CJ218_01600</name>
</gene>
<name>A0A2N6SH49_9BACL</name>
<evidence type="ECO:0000256" key="1">
    <source>
        <dbReference type="SAM" id="Phobius"/>
    </source>
</evidence>
<keyword evidence="1" id="KW-0472">Membrane</keyword>
<evidence type="ECO:0000313" key="3">
    <source>
        <dbReference type="Proteomes" id="UP000235670"/>
    </source>
</evidence>
<dbReference type="AlphaFoldDB" id="A0A2N6SH49"/>
<feature type="transmembrane region" description="Helical" evidence="1">
    <location>
        <begin position="6"/>
        <end position="27"/>
    </location>
</feature>
<dbReference type="Proteomes" id="UP000235670">
    <property type="component" value="Unassembled WGS sequence"/>
</dbReference>
<feature type="transmembrane region" description="Helical" evidence="1">
    <location>
        <begin position="39"/>
        <end position="62"/>
    </location>
</feature>
<organism evidence="2 3">
    <name type="scientific">Gemella sanguinis</name>
    <dbReference type="NCBI Taxonomy" id="84135"/>
    <lineage>
        <taxon>Bacteria</taxon>
        <taxon>Bacillati</taxon>
        <taxon>Bacillota</taxon>
        <taxon>Bacilli</taxon>
        <taxon>Bacillales</taxon>
        <taxon>Gemellaceae</taxon>
        <taxon>Gemella</taxon>
    </lineage>
</organism>
<keyword evidence="1" id="KW-1133">Transmembrane helix</keyword>
<comment type="caution">
    <text evidence="2">The sequence shown here is derived from an EMBL/GenBank/DDBJ whole genome shotgun (WGS) entry which is preliminary data.</text>
</comment>
<reference evidence="2 3" key="1">
    <citation type="submission" date="2017-09" db="EMBL/GenBank/DDBJ databases">
        <title>Bacterial strain isolated from the female urinary microbiota.</title>
        <authorList>
            <person name="Thomas-White K."/>
            <person name="Kumar N."/>
            <person name="Forster S."/>
            <person name="Putonti C."/>
            <person name="Lawley T."/>
            <person name="Wolfe A.J."/>
        </authorList>
    </citation>
    <scope>NUCLEOTIDE SEQUENCE [LARGE SCALE GENOMIC DNA]</scope>
    <source>
        <strain evidence="2 3">UMB0186</strain>
    </source>
</reference>
<dbReference type="RefSeq" id="WP_102189389.1">
    <property type="nucleotide sequence ID" value="NZ_PNGT01000001.1"/>
</dbReference>
<dbReference type="EMBL" id="PNGT01000001">
    <property type="protein sequence ID" value="PMC53262.1"/>
    <property type="molecule type" value="Genomic_DNA"/>
</dbReference>
<keyword evidence="1" id="KW-0812">Transmembrane</keyword>
<evidence type="ECO:0000313" key="2">
    <source>
        <dbReference type="EMBL" id="PMC53262.1"/>
    </source>
</evidence>
<proteinExistence type="predicted"/>
<sequence length="603" mass="70108">MLFLKYWDVLLAVLIIAISLYIFICSFKKHKDQFQHNIWKYYLLPSSFSIIVVLLILIGLSFKSESKIFQKLSEGEVIVGLAIVAPTLFSWLKVDKQKKEEIEISLLRDEYFKWLDNNLKEYNLITRVKLDTLLCRNDKVKESVIDYTDLFIAIQSGISEDYEGVDTKEWRRINTSILKKIKNEDAENLEKLKNKIVTSKSMKKLKYIDFKDEVAKELLTIDVWPDTFEYSNCIFSSVNILEFSSQTEYIASKCIFDDFDEFKKLCKENDIKFKIKNYYLKEAIDECIEINDNIENINTGESMNEYNINTKKINKIDKQFKKNRGESVKELMSVDKVKASAEKLVGKKEKVEESIAKSARKKEKVEEPTAKFAEKKEKVEGPTAKFAGKKEKVEGPTAEFAGKKEKVEEPTAKFAGRKEKVEGPTAEFAGKKEKGSKVCDKRNFGLTNEITKYLFSEKIYDIDINSSNESNKIESINNKIIAKVREKLGFEKEGNIVISRSLSHVPSSIKDTESYLWYSYNTLNKDDLNENTNYIIFAVQLNRNNNKEFKCLIFDIENFKDLYGESFENIRGSETGKWHFIFVERKYLVIQVNISENKYIRTS</sequence>
<accession>A0A2N6SH49</accession>
<protein>
    <submittedName>
        <fullName evidence="2">Uncharacterized protein</fullName>
    </submittedName>
</protein>